<gene>
    <name evidence="1" type="ORF">E2C01_063799</name>
</gene>
<dbReference type="Proteomes" id="UP000324222">
    <property type="component" value="Unassembled WGS sequence"/>
</dbReference>
<dbReference type="EMBL" id="VSRR010029649">
    <property type="protein sequence ID" value="MPC69570.1"/>
    <property type="molecule type" value="Genomic_DNA"/>
</dbReference>
<dbReference type="AlphaFoldDB" id="A0A5B7HBG2"/>
<proteinExistence type="predicted"/>
<sequence>MATLPLPLRLCGRVGHQPLCWGVSWTTLPGVANDQSTLINNGRLSPFGGTNRTAMASWHRRGARR</sequence>
<accession>A0A5B7HBG2</accession>
<evidence type="ECO:0000313" key="2">
    <source>
        <dbReference type="Proteomes" id="UP000324222"/>
    </source>
</evidence>
<keyword evidence="2" id="KW-1185">Reference proteome</keyword>
<reference evidence="1 2" key="1">
    <citation type="submission" date="2019-05" db="EMBL/GenBank/DDBJ databases">
        <title>Another draft genome of Portunus trituberculatus and its Hox gene families provides insights of decapod evolution.</title>
        <authorList>
            <person name="Jeong J.-H."/>
            <person name="Song I."/>
            <person name="Kim S."/>
            <person name="Choi T."/>
            <person name="Kim D."/>
            <person name="Ryu S."/>
            <person name="Kim W."/>
        </authorList>
    </citation>
    <scope>NUCLEOTIDE SEQUENCE [LARGE SCALE GENOMIC DNA]</scope>
    <source>
        <tissue evidence="1">Muscle</tissue>
    </source>
</reference>
<evidence type="ECO:0000313" key="1">
    <source>
        <dbReference type="EMBL" id="MPC69570.1"/>
    </source>
</evidence>
<name>A0A5B7HBG2_PORTR</name>
<organism evidence="1 2">
    <name type="scientific">Portunus trituberculatus</name>
    <name type="common">Swimming crab</name>
    <name type="synonym">Neptunus trituberculatus</name>
    <dbReference type="NCBI Taxonomy" id="210409"/>
    <lineage>
        <taxon>Eukaryota</taxon>
        <taxon>Metazoa</taxon>
        <taxon>Ecdysozoa</taxon>
        <taxon>Arthropoda</taxon>
        <taxon>Crustacea</taxon>
        <taxon>Multicrustacea</taxon>
        <taxon>Malacostraca</taxon>
        <taxon>Eumalacostraca</taxon>
        <taxon>Eucarida</taxon>
        <taxon>Decapoda</taxon>
        <taxon>Pleocyemata</taxon>
        <taxon>Brachyura</taxon>
        <taxon>Eubrachyura</taxon>
        <taxon>Portunoidea</taxon>
        <taxon>Portunidae</taxon>
        <taxon>Portuninae</taxon>
        <taxon>Portunus</taxon>
    </lineage>
</organism>
<comment type="caution">
    <text evidence="1">The sequence shown here is derived from an EMBL/GenBank/DDBJ whole genome shotgun (WGS) entry which is preliminary data.</text>
</comment>
<protein>
    <submittedName>
        <fullName evidence="1">Uncharacterized protein</fullName>
    </submittedName>
</protein>